<evidence type="ECO:0000256" key="2">
    <source>
        <dbReference type="ARBA" id="ARBA00008937"/>
    </source>
</evidence>
<accession>A0AA35SFZ2</accession>
<dbReference type="Pfam" id="PF14852">
    <property type="entry name" value="Fis1_TPR_N"/>
    <property type="match status" value="1"/>
</dbReference>
<keyword evidence="4" id="KW-1000">Mitochondrion outer membrane</keyword>
<comment type="caution">
    <text evidence="8">The sequence shown here is derived from an EMBL/GenBank/DDBJ whole genome shotgun (WGS) entry which is preliminary data.</text>
</comment>
<evidence type="ECO:0000256" key="1">
    <source>
        <dbReference type="ARBA" id="ARBA00004572"/>
    </source>
</evidence>
<protein>
    <submittedName>
        <fullName evidence="8">Mitochondrial fission 1 protein</fullName>
    </submittedName>
</protein>
<dbReference type="SUPFAM" id="SSF48452">
    <property type="entry name" value="TPR-like"/>
    <property type="match status" value="1"/>
</dbReference>
<evidence type="ECO:0000256" key="3">
    <source>
        <dbReference type="ARBA" id="ARBA00022692"/>
    </source>
</evidence>
<feature type="transmembrane region" description="Helical" evidence="7">
    <location>
        <begin position="146"/>
        <end position="163"/>
    </location>
</feature>
<name>A0AA35SFZ2_GEOBA</name>
<dbReference type="Gene3D" id="1.25.40.10">
    <property type="entry name" value="Tetratricopeptide repeat domain"/>
    <property type="match status" value="1"/>
</dbReference>
<organism evidence="8 9">
    <name type="scientific">Geodia barretti</name>
    <name type="common">Barrett's horny sponge</name>
    <dbReference type="NCBI Taxonomy" id="519541"/>
    <lineage>
        <taxon>Eukaryota</taxon>
        <taxon>Metazoa</taxon>
        <taxon>Porifera</taxon>
        <taxon>Demospongiae</taxon>
        <taxon>Heteroscleromorpha</taxon>
        <taxon>Tetractinellida</taxon>
        <taxon>Astrophorina</taxon>
        <taxon>Geodiidae</taxon>
        <taxon>Geodia</taxon>
    </lineage>
</organism>
<keyword evidence="9" id="KW-1185">Reference proteome</keyword>
<keyword evidence="6" id="KW-0496">Mitochondrion</keyword>
<dbReference type="PANTHER" id="PTHR13247:SF0">
    <property type="entry name" value="MITOCHONDRIAL FISSION 1 PROTEIN"/>
    <property type="match status" value="1"/>
</dbReference>
<reference evidence="8" key="1">
    <citation type="submission" date="2023-03" db="EMBL/GenBank/DDBJ databases">
        <authorList>
            <person name="Steffen K."/>
            <person name="Cardenas P."/>
        </authorList>
    </citation>
    <scope>NUCLEOTIDE SEQUENCE</scope>
</reference>
<dbReference type="AlphaFoldDB" id="A0AA35SFZ2"/>
<evidence type="ECO:0000256" key="5">
    <source>
        <dbReference type="ARBA" id="ARBA00022989"/>
    </source>
</evidence>
<dbReference type="GO" id="GO:0005778">
    <property type="term" value="C:peroxisomal membrane"/>
    <property type="evidence" value="ECO:0007669"/>
    <property type="project" value="TreeGrafter"/>
</dbReference>
<proteinExistence type="inferred from homology"/>
<gene>
    <name evidence="8" type="ORF">GBAR_LOCUS16635</name>
</gene>
<dbReference type="EMBL" id="CASHTH010002394">
    <property type="protein sequence ID" value="CAI8029278.1"/>
    <property type="molecule type" value="Genomic_DNA"/>
</dbReference>
<dbReference type="PANTHER" id="PTHR13247">
    <property type="entry name" value="TETRATRICOPEPTIDE REPEAT PROTEIN 11 TPR REPEAT PROTEIN 11"/>
    <property type="match status" value="1"/>
</dbReference>
<keyword evidence="5 7" id="KW-1133">Transmembrane helix</keyword>
<keyword evidence="7" id="KW-0472">Membrane</keyword>
<dbReference type="InterPro" id="IPR011990">
    <property type="entry name" value="TPR-like_helical_dom_sf"/>
</dbReference>
<evidence type="ECO:0000313" key="8">
    <source>
        <dbReference type="EMBL" id="CAI8029278.1"/>
    </source>
</evidence>
<dbReference type="InterPro" id="IPR016543">
    <property type="entry name" value="Fis1"/>
</dbReference>
<evidence type="ECO:0000256" key="6">
    <source>
        <dbReference type="ARBA" id="ARBA00023128"/>
    </source>
</evidence>
<keyword evidence="3 7" id="KW-0812">Transmembrane</keyword>
<sequence>MAARGGGSVQPLKEIEAAVIGDIVPVEAIEEVERQYKQQVADGGASDEVKFSYAVYLIKSGFKNDIRKGIRLMESDISQGKDQRDHFYFIAMGHYKLELCFGLEVKGGKVLPKVLVLEDETMKMFFLEELDLETVTGIRRLMKISVIRYVCDVVLTAAFYYLFMPDHPSHASITTDSCVIFCIIY</sequence>
<evidence type="ECO:0000256" key="4">
    <source>
        <dbReference type="ARBA" id="ARBA00022787"/>
    </source>
</evidence>
<dbReference type="Proteomes" id="UP001174909">
    <property type="component" value="Unassembled WGS sequence"/>
</dbReference>
<comment type="subcellular location">
    <subcellularLocation>
        <location evidence="1">Mitochondrion outer membrane</location>
        <topology evidence="1">Single-pass membrane protein</topology>
    </subcellularLocation>
</comment>
<dbReference type="GO" id="GO:0005741">
    <property type="term" value="C:mitochondrial outer membrane"/>
    <property type="evidence" value="ECO:0007669"/>
    <property type="project" value="UniProtKB-SubCell"/>
</dbReference>
<dbReference type="InterPro" id="IPR028058">
    <property type="entry name" value="Fis1_TPR_N"/>
</dbReference>
<feature type="non-terminal residue" evidence="8">
    <location>
        <position position="185"/>
    </location>
</feature>
<dbReference type="GO" id="GO:0000266">
    <property type="term" value="P:mitochondrial fission"/>
    <property type="evidence" value="ECO:0007669"/>
    <property type="project" value="InterPro"/>
</dbReference>
<dbReference type="GO" id="GO:0016559">
    <property type="term" value="P:peroxisome fission"/>
    <property type="evidence" value="ECO:0007669"/>
    <property type="project" value="TreeGrafter"/>
</dbReference>
<comment type="similarity">
    <text evidence="2">Belongs to the FIS1 family.</text>
</comment>
<dbReference type="GO" id="GO:0000422">
    <property type="term" value="P:autophagy of mitochondrion"/>
    <property type="evidence" value="ECO:0007669"/>
    <property type="project" value="TreeGrafter"/>
</dbReference>
<evidence type="ECO:0000256" key="7">
    <source>
        <dbReference type="SAM" id="Phobius"/>
    </source>
</evidence>
<evidence type="ECO:0000313" key="9">
    <source>
        <dbReference type="Proteomes" id="UP001174909"/>
    </source>
</evidence>